<evidence type="ECO:0000313" key="2">
    <source>
        <dbReference type="EMBL" id="MCM2678913.1"/>
    </source>
</evidence>
<evidence type="ECO:0000256" key="1">
    <source>
        <dbReference type="SAM" id="Phobius"/>
    </source>
</evidence>
<accession>A0AA41W5M4</accession>
<proteinExistence type="predicted"/>
<feature type="transmembrane region" description="Helical" evidence="1">
    <location>
        <begin position="367"/>
        <end position="389"/>
    </location>
</feature>
<organism evidence="2 3">
    <name type="scientific">Echinimonas agarilytica</name>
    <dbReference type="NCBI Taxonomy" id="1215918"/>
    <lineage>
        <taxon>Bacteria</taxon>
        <taxon>Pseudomonadati</taxon>
        <taxon>Pseudomonadota</taxon>
        <taxon>Gammaproteobacteria</taxon>
        <taxon>Alteromonadales</taxon>
        <taxon>Echinimonadaceae</taxon>
        <taxon>Echinimonas</taxon>
    </lineage>
</organism>
<keyword evidence="3" id="KW-1185">Reference proteome</keyword>
<comment type="caution">
    <text evidence="2">The sequence shown here is derived from an EMBL/GenBank/DDBJ whole genome shotgun (WGS) entry which is preliminary data.</text>
</comment>
<dbReference type="EMBL" id="JAMQGP010000002">
    <property type="protein sequence ID" value="MCM2678913.1"/>
    <property type="molecule type" value="Genomic_DNA"/>
</dbReference>
<feature type="transmembrane region" description="Helical" evidence="1">
    <location>
        <begin position="72"/>
        <end position="101"/>
    </location>
</feature>
<feature type="transmembrane region" description="Helical" evidence="1">
    <location>
        <begin position="31"/>
        <end position="51"/>
    </location>
</feature>
<feature type="transmembrane region" description="Helical" evidence="1">
    <location>
        <begin position="308"/>
        <end position="329"/>
    </location>
</feature>
<keyword evidence="1" id="KW-0472">Membrane</keyword>
<feature type="transmembrane region" description="Helical" evidence="1">
    <location>
        <begin position="188"/>
        <end position="206"/>
    </location>
</feature>
<evidence type="ECO:0000313" key="3">
    <source>
        <dbReference type="Proteomes" id="UP001165393"/>
    </source>
</evidence>
<dbReference type="Proteomes" id="UP001165393">
    <property type="component" value="Unassembled WGS sequence"/>
</dbReference>
<sequence length="398" mass="43183">MIALLINQGTYVLLPILCISLLGNYGSVSDIASFSVASAIAAPIALLVAVPHKNSALTIRGVSISGFLSIRLLIIAFAILLLLLCASIMPAAVVGATVLLLKLSELIGDVVTVQHVKRQPHDNAPGDKTLLLYSVFKLLLLAPFIYLASLGFFVEGLQFLAIVWVVLAWRMSGQKFDFKAASESANKTLAPSLMAGITAVLLAVQINMPKYLMDVTEHSEAIAIFTCSAFIGMGGVLLVNLVCLKDLRNFSIRLQQGDFRVIGDFSIKVFMASGLYAALCMILAYGDIAAFYMRLFGLDWSAYESLHWVYYAALAASVFQVAASAGNHYLMAANRYDYPAIFNSTMVLLSLVLCLTGFKLYGLEGLFVGFGLVYVIQAIGVFGLFRSLVRYKLVVPRR</sequence>
<feature type="transmembrane region" description="Helical" evidence="1">
    <location>
        <begin position="144"/>
        <end position="167"/>
    </location>
</feature>
<reference evidence="2 3" key="1">
    <citation type="journal article" date="2013" name="Antonie Van Leeuwenhoek">
        <title>Echinimonas agarilytica gen. nov., sp. nov., a new gammaproteobacterium isolated from the sea urchin Strongylocentrotus intermedius.</title>
        <authorList>
            <person name="Nedashkovskaya O.I."/>
            <person name="Stenkova A.M."/>
            <person name="Zhukova N.V."/>
            <person name="Van Trappen S."/>
            <person name="Lee J.S."/>
            <person name="Kim S.B."/>
        </authorList>
    </citation>
    <scope>NUCLEOTIDE SEQUENCE [LARGE SCALE GENOMIC DNA]</scope>
    <source>
        <strain evidence="2 3">KMM 6351</strain>
    </source>
</reference>
<feature type="transmembrane region" description="Helical" evidence="1">
    <location>
        <begin position="221"/>
        <end position="244"/>
    </location>
</feature>
<dbReference type="RefSeq" id="WP_251260286.1">
    <property type="nucleotide sequence ID" value="NZ_JAMQGP010000002.1"/>
</dbReference>
<feature type="transmembrane region" description="Helical" evidence="1">
    <location>
        <begin position="341"/>
        <end position="361"/>
    </location>
</feature>
<feature type="transmembrane region" description="Helical" evidence="1">
    <location>
        <begin position="9"/>
        <end position="25"/>
    </location>
</feature>
<keyword evidence="1" id="KW-1133">Transmembrane helix</keyword>
<keyword evidence="1" id="KW-0812">Transmembrane</keyword>
<protein>
    <submittedName>
        <fullName evidence="2">Uncharacterized protein</fullName>
    </submittedName>
</protein>
<dbReference type="AlphaFoldDB" id="A0AA41W5M4"/>
<feature type="transmembrane region" description="Helical" evidence="1">
    <location>
        <begin position="265"/>
        <end position="288"/>
    </location>
</feature>
<gene>
    <name evidence="2" type="ORF">NAF29_04385</name>
</gene>
<name>A0AA41W5M4_9GAMM</name>